<dbReference type="EMBL" id="LJHD01000030">
    <property type="protein sequence ID" value="ONI46221.1"/>
    <property type="molecule type" value="Genomic_DNA"/>
</dbReference>
<organism evidence="1 2">
    <name type="scientific">Candidatus Epulonipiscium fishelsonii</name>
    <dbReference type="NCBI Taxonomy" id="77094"/>
    <lineage>
        <taxon>Bacteria</taxon>
        <taxon>Bacillati</taxon>
        <taxon>Bacillota</taxon>
        <taxon>Clostridia</taxon>
        <taxon>Lachnospirales</taxon>
        <taxon>Lachnospiraceae</taxon>
        <taxon>Candidatus Epulonipiscium</taxon>
    </lineage>
</organism>
<sequence length="166" mass="18717">ANHKSLFDGPVLASLIDDPLVFIGKDEVKKIPIFNEWFAGIDGIYIVRDDIKQSLEAILKGVEELKKGYSIVIFPEGTRGKNVGLDTFKAGSFKLPTKAKVPIVPIAIQNTPMIYEANRHKIKKAKVYVNIGKVIETKDLTKEEAKHLHKKVEDYIRDLLLDITYN</sequence>
<comment type="caution">
    <text evidence="1">The sequence shown here is derived from an EMBL/GenBank/DDBJ whole genome shotgun (WGS) entry which is preliminary data.</text>
</comment>
<gene>
    <name evidence="1" type="ORF">AN640_03730</name>
</gene>
<name>A0ACC8XIY2_9FIRM</name>
<protein>
    <submittedName>
        <fullName evidence="1">Uncharacterized protein</fullName>
    </submittedName>
</protein>
<reference evidence="1" key="1">
    <citation type="submission" date="2016-08" db="EMBL/GenBank/DDBJ databases">
        <authorList>
            <person name="Ngugi D.K."/>
            <person name="Miyake S."/>
            <person name="Stingl U."/>
        </authorList>
    </citation>
    <scope>NUCLEOTIDE SEQUENCE</scope>
    <source>
        <strain evidence="1">SCG-D08WGA-EpuloA1</strain>
    </source>
</reference>
<feature type="non-terminal residue" evidence="1">
    <location>
        <position position="1"/>
    </location>
</feature>
<proteinExistence type="predicted"/>
<keyword evidence="2" id="KW-1185">Reference proteome</keyword>
<dbReference type="Proteomes" id="UP000188637">
    <property type="component" value="Unassembled WGS sequence"/>
</dbReference>
<accession>A0ACC8XIY2</accession>
<evidence type="ECO:0000313" key="1">
    <source>
        <dbReference type="EMBL" id="ONI46221.1"/>
    </source>
</evidence>
<evidence type="ECO:0000313" key="2">
    <source>
        <dbReference type="Proteomes" id="UP000188637"/>
    </source>
</evidence>